<feature type="active site" description="Proton acceptor" evidence="8">
    <location>
        <position position="103"/>
    </location>
</feature>
<feature type="domain" description="PurM-like C-terminal" evidence="10">
    <location>
        <begin position="210"/>
        <end position="364"/>
    </location>
</feature>
<keyword evidence="2 8" id="KW-0436">Ligase</keyword>
<keyword evidence="7 8" id="KW-0460">Magnesium</keyword>
<dbReference type="NCBIfam" id="TIGR01736">
    <property type="entry name" value="FGAM_synth_II"/>
    <property type="match status" value="1"/>
</dbReference>
<evidence type="ECO:0000256" key="2">
    <source>
        <dbReference type="ARBA" id="ARBA00022598"/>
    </source>
</evidence>
<comment type="subunit">
    <text evidence="8">Monomer. Part of the FGAM synthase complex composed of 1 PurL, 1 PurQ and 2 PurS subunits.</text>
</comment>
<dbReference type="Pfam" id="PF02769">
    <property type="entry name" value="AIRS_C"/>
    <property type="match status" value="2"/>
</dbReference>
<comment type="pathway">
    <text evidence="8">Purine metabolism; IMP biosynthesis via de novo pathway; 5-amino-1-(5-phospho-D-ribosyl)imidazole from N(2)-formyl-N(1)-(5-phospho-D-ribosyl)glycinamide: step 1/2.</text>
</comment>
<dbReference type="GO" id="GO:0004642">
    <property type="term" value="F:phosphoribosylformylglycinamidine synthase activity"/>
    <property type="evidence" value="ECO:0007669"/>
    <property type="project" value="UniProtKB-UniRule"/>
</dbReference>
<evidence type="ECO:0000256" key="4">
    <source>
        <dbReference type="ARBA" id="ARBA00022741"/>
    </source>
</evidence>
<feature type="active site" evidence="8">
    <location>
        <position position="57"/>
    </location>
</feature>
<dbReference type="AlphaFoldDB" id="A0A089LQN2"/>
<dbReference type="Gene3D" id="3.30.1330.10">
    <property type="entry name" value="PurM-like, N-terminal domain"/>
    <property type="match status" value="2"/>
</dbReference>
<dbReference type="NCBIfam" id="NF002290">
    <property type="entry name" value="PRK01213.1"/>
    <property type="match status" value="1"/>
</dbReference>
<comment type="catalytic activity">
    <reaction evidence="8">
        <text>N(2)-formyl-N(1)-(5-phospho-beta-D-ribosyl)glycinamide + L-glutamine + ATP + H2O = 2-formamido-N(1)-(5-O-phospho-beta-D-ribosyl)acetamidine + L-glutamate + ADP + phosphate + H(+)</text>
        <dbReference type="Rhea" id="RHEA:17129"/>
        <dbReference type="ChEBI" id="CHEBI:15377"/>
        <dbReference type="ChEBI" id="CHEBI:15378"/>
        <dbReference type="ChEBI" id="CHEBI:29985"/>
        <dbReference type="ChEBI" id="CHEBI:30616"/>
        <dbReference type="ChEBI" id="CHEBI:43474"/>
        <dbReference type="ChEBI" id="CHEBI:58359"/>
        <dbReference type="ChEBI" id="CHEBI:147286"/>
        <dbReference type="ChEBI" id="CHEBI:147287"/>
        <dbReference type="ChEBI" id="CHEBI:456216"/>
        <dbReference type="EC" id="6.3.5.3"/>
    </reaction>
</comment>
<dbReference type="PIRSF" id="PIRSF001587">
    <property type="entry name" value="FGAM_synthase_II"/>
    <property type="match status" value="1"/>
</dbReference>
<feature type="domain" description="Phosphoribosylformylglycinamidine synthase linker" evidence="11">
    <location>
        <begin position="15"/>
        <end position="61"/>
    </location>
</feature>
<dbReference type="InterPro" id="IPR010918">
    <property type="entry name" value="PurM-like_C_dom"/>
</dbReference>
<feature type="binding site" evidence="8">
    <location>
        <position position="60"/>
    </location>
    <ligand>
        <name>ATP</name>
        <dbReference type="ChEBI" id="CHEBI:30616"/>
    </ligand>
</feature>
<accession>A0A089LQN2</accession>
<evidence type="ECO:0000256" key="5">
    <source>
        <dbReference type="ARBA" id="ARBA00022755"/>
    </source>
</evidence>
<feature type="domain" description="PurM-like N-terminal" evidence="9">
    <location>
        <begin position="82"/>
        <end position="197"/>
    </location>
</feature>
<evidence type="ECO:0000256" key="7">
    <source>
        <dbReference type="ARBA" id="ARBA00022842"/>
    </source>
</evidence>
<dbReference type="SUPFAM" id="SSF55326">
    <property type="entry name" value="PurM N-terminal domain-like"/>
    <property type="match status" value="2"/>
</dbReference>
<dbReference type="EMBL" id="CP009286">
    <property type="protein sequence ID" value="AIQ62380.1"/>
    <property type="molecule type" value="Genomic_DNA"/>
</dbReference>
<name>A0A089LQN2_9BACL</name>
<dbReference type="KEGG" id="pste:PSTEL_03950"/>
<keyword evidence="13" id="KW-1185">Reference proteome</keyword>
<feature type="binding site" evidence="8">
    <location>
        <position position="541"/>
    </location>
    <ligand>
        <name>ATP</name>
        <dbReference type="ChEBI" id="CHEBI:30616"/>
    </ligand>
</feature>
<keyword evidence="6 8" id="KW-0067">ATP-binding</keyword>
<evidence type="ECO:0000313" key="13">
    <source>
        <dbReference type="Proteomes" id="UP000029507"/>
    </source>
</evidence>
<dbReference type="PANTHER" id="PTHR43555">
    <property type="entry name" value="PHOSPHORIBOSYLFORMYLGLYCINAMIDINE SYNTHASE SUBUNIT PURL"/>
    <property type="match status" value="1"/>
</dbReference>
<feature type="binding site" evidence="8">
    <location>
        <position position="276"/>
    </location>
    <ligand>
        <name>Mg(2+)</name>
        <dbReference type="ChEBI" id="CHEBI:18420"/>
        <label>2</label>
    </ligand>
</feature>
<evidence type="ECO:0000256" key="3">
    <source>
        <dbReference type="ARBA" id="ARBA00022723"/>
    </source>
</evidence>
<dbReference type="Proteomes" id="UP000029507">
    <property type="component" value="Chromosome"/>
</dbReference>
<dbReference type="PANTHER" id="PTHR43555:SF1">
    <property type="entry name" value="PHOSPHORIBOSYLFORMYLGLYCINAMIDINE SYNTHASE SUBUNIT PURL"/>
    <property type="match status" value="1"/>
</dbReference>
<dbReference type="GO" id="GO:0005737">
    <property type="term" value="C:cytoplasm"/>
    <property type="evidence" value="ECO:0007669"/>
    <property type="project" value="UniProtKB-SubCell"/>
</dbReference>
<feature type="domain" description="PurM-like N-terminal" evidence="9">
    <location>
        <begin position="447"/>
        <end position="566"/>
    </location>
</feature>
<dbReference type="InterPro" id="IPR036676">
    <property type="entry name" value="PurM-like_C_sf"/>
</dbReference>
<proteinExistence type="inferred from homology"/>
<evidence type="ECO:0000259" key="10">
    <source>
        <dbReference type="Pfam" id="PF02769"/>
    </source>
</evidence>
<keyword evidence="4 8" id="KW-0547">Nucleotide-binding</keyword>
<keyword evidence="1 8" id="KW-0963">Cytoplasm</keyword>
<gene>
    <name evidence="8" type="primary">purL</name>
    <name evidence="12" type="ORF">PSTEL_03950</name>
</gene>
<dbReference type="FunFam" id="3.30.1330.10:FF:000004">
    <property type="entry name" value="Phosphoribosylformylglycinamidine synthase subunit PurL"/>
    <property type="match status" value="1"/>
</dbReference>
<dbReference type="UniPathway" id="UPA00074">
    <property type="reaction ID" value="UER00128"/>
</dbReference>
<dbReference type="InterPro" id="IPR016188">
    <property type="entry name" value="PurM-like_N"/>
</dbReference>
<feature type="binding site" evidence="8">
    <location>
        <position position="544"/>
    </location>
    <ligand>
        <name>substrate</name>
    </ligand>
</feature>
<dbReference type="CDD" id="cd02204">
    <property type="entry name" value="PurL_repeat2"/>
    <property type="match status" value="1"/>
</dbReference>
<feature type="binding site" evidence="8">
    <location>
        <position position="504"/>
    </location>
    <ligand>
        <name>ATP</name>
        <dbReference type="ChEBI" id="CHEBI:30616"/>
    </ligand>
</feature>
<feature type="binding site" evidence="8">
    <location>
        <position position="542"/>
    </location>
    <ligand>
        <name>Mg(2+)</name>
        <dbReference type="ChEBI" id="CHEBI:18420"/>
        <label>1</label>
    </ligand>
</feature>
<feature type="binding site" evidence="8">
    <location>
        <position position="248"/>
    </location>
    <ligand>
        <name>substrate</name>
    </ligand>
</feature>
<comment type="subcellular location">
    <subcellularLocation>
        <location evidence="8">Cytoplasm</location>
    </subcellularLocation>
</comment>
<dbReference type="GO" id="GO:0005524">
    <property type="term" value="F:ATP binding"/>
    <property type="evidence" value="ECO:0007669"/>
    <property type="project" value="UniProtKB-UniRule"/>
</dbReference>
<keyword evidence="5 8" id="KW-0658">Purine biosynthesis</keyword>
<dbReference type="InterPro" id="IPR036921">
    <property type="entry name" value="PurM-like_N_sf"/>
</dbReference>
<dbReference type="Pfam" id="PF18072">
    <property type="entry name" value="FGAR-AT_linker"/>
    <property type="match status" value="1"/>
</dbReference>
<evidence type="ECO:0000256" key="1">
    <source>
        <dbReference type="ARBA" id="ARBA00022490"/>
    </source>
</evidence>
<evidence type="ECO:0000259" key="9">
    <source>
        <dbReference type="Pfam" id="PF00586"/>
    </source>
</evidence>
<evidence type="ECO:0000259" key="11">
    <source>
        <dbReference type="Pfam" id="PF18072"/>
    </source>
</evidence>
<dbReference type="InterPro" id="IPR041609">
    <property type="entry name" value="PurL_linker"/>
</dbReference>
<sequence>MAQQVSVKEPTAEQIKDQKIYSQFGVSDSEYELICGFMGRLPNYTEIGVFSVMWSEHCAYKNSKPLLKRFPISGPKVLMGPGEGAGIVDIGDNQAVVFKIESHNHPSAVEPYQGAATGVGGIIRDIFSMGARPVAVLNSLRFGKLESERTKYLFEHVVSGIAGYGNCIGIPTVGGEVMFDDSYDGNPLVNAMCVGLIDHDKIQRGVAKGVGNPVFYVGPPTGRDGIHGATFASVELSEESEEKRSAVQVGDPFMEKLVMEACLELIDSGIVLGIQDMGAAGLTCSSSEMASKAGNGLELYLDQVPQREEGMTPYEMMLSESQERMLFVVEPKDEAQAQEIFDRWGVICCKVGKVTDDGRLKLFHHGEVVGDMPVTALVDECPVYNKPSAVPAYYEENASVDTLRYEEVKDLGGALKKVLASPTVASKAWIYNQYDYMVRTSTAVRPGSDAAVVTIHGTRKGLAMTTDCNGRFVYLDPEVGGKIATAEAARNIVCSGGQPLAITDNLNFGSPEKPDIFWQMERAVDGMAEACRVLETPVIGGNVSLYNENATGAIYPTPVVGMVGLVEDTDHITTQGFKNEGDQILLLGDTFAELGGSEFQYAVHGVTEGRPPAIDLATERKLLDAVLGAIKKGLVASAHDLSEGGLAAALAESCISGRVGANVELSANGLRSDVALFSESQSRILLTAASAKAEELRACIEAAGVPVENIGTVGGERLRVHLDGASALDEPVSELTTIWEDAIPCLMK</sequence>
<dbReference type="OrthoDB" id="9804441at2"/>
<dbReference type="HAMAP" id="MF_00420">
    <property type="entry name" value="PurL_2"/>
    <property type="match status" value="1"/>
</dbReference>
<dbReference type="STRING" id="169760.PSTEL_03950"/>
<evidence type="ECO:0000313" key="12">
    <source>
        <dbReference type="EMBL" id="AIQ62380.1"/>
    </source>
</evidence>
<feature type="binding site" evidence="8">
    <location>
        <position position="101"/>
    </location>
    <ligand>
        <name>Mg(2+)</name>
        <dbReference type="ChEBI" id="CHEBI:18420"/>
        <label>1</label>
    </ligand>
</feature>
<evidence type="ECO:0000256" key="8">
    <source>
        <dbReference type="HAMAP-Rule" id="MF_00420"/>
    </source>
</evidence>
<dbReference type="Pfam" id="PF00586">
    <property type="entry name" value="AIRS"/>
    <property type="match status" value="2"/>
</dbReference>
<feature type="binding site" evidence="8">
    <location>
        <begin position="320"/>
        <end position="322"/>
    </location>
    <ligand>
        <name>substrate</name>
    </ligand>
</feature>
<feature type="binding site" evidence="8">
    <location>
        <begin position="102"/>
        <end position="105"/>
    </location>
    <ligand>
        <name>substrate</name>
    </ligand>
</feature>
<comment type="function">
    <text evidence="8">Part of the phosphoribosylformylglycinamidine synthase complex involved in the purines biosynthetic pathway. Catalyzes the ATP-dependent conversion of formylglycinamide ribonucleotide (FGAR) and glutamine to yield formylglycinamidine ribonucleotide (FGAM) and glutamate. The FGAM synthase complex is composed of three subunits. PurQ produces an ammonia molecule by converting glutamine to glutamate. PurL transfers the ammonia molecule to FGAR to form FGAM in an ATP-dependent manner. PurS interacts with PurQ and PurL and is thought to assist in the transfer of the ammonia molecule from PurQ to PurL.</text>
</comment>
<dbReference type="SUPFAM" id="SSF56042">
    <property type="entry name" value="PurM C-terminal domain-like"/>
    <property type="match status" value="2"/>
</dbReference>
<dbReference type="EC" id="6.3.5.3" evidence="8"/>
<comment type="similarity">
    <text evidence="8">Belongs to the FGAMS family.</text>
</comment>
<dbReference type="InterPro" id="IPR010074">
    <property type="entry name" value="PRibForGlyAmidine_synth_PurL"/>
</dbReference>
<dbReference type="GO" id="GO:0000287">
    <property type="term" value="F:magnesium ion binding"/>
    <property type="evidence" value="ECO:0007669"/>
    <property type="project" value="UniProtKB-UniRule"/>
</dbReference>
<dbReference type="CDD" id="cd02203">
    <property type="entry name" value="PurL_repeat1"/>
    <property type="match status" value="1"/>
</dbReference>
<evidence type="ECO:0000256" key="6">
    <source>
        <dbReference type="ARBA" id="ARBA00022840"/>
    </source>
</evidence>
<dbReference type="GO" id="GO:0006189">
    <property type="term" value="P:'de novo' IMP biosynthetic process"/>
    <property type="evidence" value="ECO:0007669"/>
    <property type="project" value="UniProtKB-UniRule"/>
</dbReference>
<dbReference type="HOGENOM" id="CLU_003100_0_1_9"/>
<dbReference type="RefSeq" id="WP_038693574.1">
    <property type="nucleotide sequence ID" value="NZ_CP009286.1"/>
</dbReference>
<feature type="binding site" evidence="8">
    <location>
        <position position="99"/>
    </location>
    <ligand>
        <name>ATP</name>
        <dbReference type="ChEBI" id="CHEBI:30616"/>
    </ligand>
</feature>
<reference evidence="12 13" key="1">
    <citation type="submission" date="2014-08" db="EMBL/GenBank/DDBJ databases">
        <title>Comparative genomics of the Paenibacillus odorifer group.</title>
        <authorList>
            <person name="den Bakker H.C."/>
            <person name="Tsai Y.-C."/>
            <person name="Martin N."/>
            <person name="Korlach J."/>
            <person name="Wiedmann M."/>
        </authorList>
    </citation>
    <scope>NUCLEOTIDE SEQUENCE [LARGE SCALE GENOMIC DNA]</scope>
    <source>
        <strain evidence="12 13">DSM 14472</strain>
    </source>
</reference>
<dbReference type="Gene3D" id="3.90.650.10">
    <property type="entry name" value="PurM-like C-terminal domain"/>
    <property type="match status" value="2"/>
</dbReference>
<comment type="caution">
    <text evidence="8">Lacks conserved residue(s) required for the propagation of feature annotation.</text>
</comment>
<feature type="domain" description="PurM-like C-terminal" evidence="10">
    <location>
        <begin position="580"/>
        <end position="721"/>
    </location>
</feature>
<keyword evidence="3 8" id="KW-0479">Metal-binding</keyword>
<protein>
    <recommendedName>
        <fullName evidence="8">Phosphoribosylformylglycinamidine synthase subunit PurL</fullName>
        <shortName evidence="8">FGAM synthase</shortName>
        <ecNumber evidence="8">6.3.5.3</ecNumber>
    </recommendedName>
    <alternativeName>
        <fullName evidence="8">Formylglycinamide ribonucleotide amidotransferase subunit II</fullName>
        <shortName evidence="8">FGAR amidotransferase II</shortName>
        <shortName evidence="8">FGAR-AT II</shortName>
    </alternativeName>
    <alternativeName>
        <fullName evidence="8">Glutamine amidotransferase PurL</fullName>
    </alternativeName>
    <alternativeName>
        <fullName evidence="8">Phosphoribosylformylglycinamidine synthase subunit II</fullName>
    </alternativeName>
</protein>
<organism evidence="12 13">
    <name type="scientific">Paenibacillus stellifer</name>
    <dbReference type="NCBI Taxonomy" id="169760"/>
    <lineage>
        <taxon>Bacteria</taxon>
        <taxon>Bacillati</taxon>
        <taxon>Bacillota</taxon>
        <taxon>Bacilli</taxon>
        <taxon>Bacillales</taxon>
        <taxon>Paenibacillaceae</taxon>
        <taxon>Paenibacillus</taxon>
    </lineage>
</organism>
<feature type="binding site" evidence="8">
    <location>
        <position position="124"/>
    </location>
    <ligand>
        <name>substrate</name>
    </ligand>
</feature>
<feature type="binding site" evidence="8">
    <location>
        <position position="125"/>
    </location>
    <ligand>
        <name>Mg(2+)</name>
        <dbReference type="ChEBI" id="CHEBI:18420"/>
        <label>2</label>
    </ligand>
</feature>